<sequence>MSKRKEKNDGGRKDGTVDHIGRSFAEEAGTARWATPTSGYRPWTGGEDPGARQQRLQLRQCSSNRRSIHCATHCESGKTENIVCSVRRRSEEPLRRSDARPHRSHCVRGR</sequence>
<proteinExistence type="predicted"/>
<organism evidence="2 3">
    <name type="scientific">Trichonephila inaurata madagascariensis</name>
    <dbReference type="NCBI Taxonomy" id="2747483"/>
    <lineage>
        <taxon>Eukaryota</taxon>
        <taxon>Metazoa</taxon>
        <taxon>Ecdysozoa</taxon>
        <taxon>Arthropoda</taxon>
        <taxon>Chelicerata</taxon>
        <taxon>Arachnida</taxon>
        <taxon>Araneae</taxon>
        <taxon>Araneomorphae</taxon>
        <taxon>Entelegynae</taxon>
        <taxon>Araneoidea</taxon>
        <taxon>Nephilidae</taxon>
        <taxon>Trichonephila</taxon>
        <taxon>Trichonephila inaurata</taxon>
    </lineage>
</organism>
<evidence type="ECO:0000313" key="3">
    <source>
        <dbReference type="Proteomes" id="UP000886998"/>
    </source>
</evidence>
<keyword evidence="3" id="KW-1185">Reference proteome</keyword>
<feature type="region of interest" description="Disordered" evidence="1">
    <location>
        <begin position="1"/>
        <end position="54"/>
    </location>
</feature>
<dbReference type="AlphaFoldDB" id="A0A8X6IWV5"/>
<protein>
    <submittedName>
        <fullName evidence="2">Uncharacterized protein</fullName>
    </submittedName>
</protein>
<feature type="region of interest" description="Disordered" evidence="1">
    <location>
        <begin position="88"/>
        <end position="110"/>
    </location>
</feature>
<gene>
    <name evidence="2" type="ORF">TNIN_295061</name>
</gene>
<feature type="compositionally biased region" description="Basic and acidic residues" evidence="1">
    <location>
        <begin position="1"/>
        <end position="25"/>
    </location>
</feature>
<accession>A0A8X6IWV5</accession>
<dbReference type="EMBL" id="BMAV01027862">
    <property type="protein sequence ID" value="GFS62855.1"/>
    <property type="molecule type" value="Genomic_DNA"/>
</dbReference>
<evidence type="ECO:0000256" key="1">
    <source>
        <dbReference type="SAM" id="MobiDB-lite"/>
    </source>
</evidence>
<name>A0A8X6IWV5_9ARAC</name>
<feature type="compositionally biased region" description="Basic and acidic residues" evidence="1">
    <location>
        <begin position="88"/>
        <end position="101"/>
    </location>
</feature>
<reference evidence="2" key="1">
    <citation type="submission" date="2020-08" db="EMBL/GenBank/DDBJ databases">
        <title>Multicomponent nature underlies the extraordinary mechanical properties of spider dragline silk.</title>
        <authorList>
            <person name="Kono N."/>
            <person name="Nakamura H."/>
            <person name="Mori M."/>
            <person name="Yoshida Y."/>
            <person name="Ohtoshi R."/>
            <person name="Malay A.D."/>
            <person name="Moran D.A.P."/>
            <person name="Tomita M."/>
            <person name="Numata K."/>
            <person name="Arakawa K."/>
        </authorList>
    </citation>
    <scope>NUCLEOTIDE SEQUENCE</scope>
</reference>
<evidence type="ECO:0000313" key="2">
    <source>
        <dbReference type="EMBL" id="GFS62855.1"/>
    </source>
</evidence>
<dbReference type="Proteomes" id="UP000886998">
    <property type="component" value="Unassembled WGS sequence"/>
</dbReference>
<comment type="caution">
    <text evidence="2">The sequence shown here is derived from an EMBL/GenBank/DDBJ whole genome shotgun (WGS) entry which is preliminary data.</text>
</comment>